<proteinExistence type="predicted"/>
<name>A0A327ZPX1_9STAP</name>
<keyword evidence="1" id="KW-1133">Transmembrane helix</keyword>
<organism evidence="2 3">
    <name type="scientific">Macrococcus epidermidis</name>
    <dbReference type="NCBI Taxonomy" id="1902580"/>
    <lineage>
        <taxon>Bacteria</taxon>
        <taxon>Bacillati</taxon>
        <taxon>Bacillota</taxon>
        <taxon>Bacilli</taxon>
        <taxon>Bacillales</taxon>
        <taxon>Staphylococcaceae</taxon>
        <taxon>Macrococcus</taxon>
    </lineage>
</organism>
<evidence type="ECO:0000313" key="2">
    <source>
        <dbReference type="EMBL" id="RAK44361.1"/>
    </source>
</evidence>
<gene>
    <name evidence="2" type="ORF">BHU61_09410</name>
</gene>
<dbReference type="AlphaFoldDB" id="A0A327ZPX1"/>
<comment type="caution">
    <text evidence="2">The sequence shown here is derived from an EMBL/GenBank/DDBJ whole genome shotgun (WGS) entry which is preliminary data.</text>
</comment>
<protein>
    <recommendedName>
        <fullName evidence="4">Lipoprotein</fullName>
    </recommendedName>
</protein>
<reference evidence="2 3" key="1">
    <citation type="journal article" date="2018" name="Front. Microbiol.">
        <title>Description and Comparative Genomics of Macrococcus caseolyticus subsp. hominis subsp. nov., Macrococcus goetzii sp. nov., Macrococcus epidermidis sp. nov., and Macrococcus bohemicus sp. nov., Novel Macrococci From Human Clinical Material With Virulence Potential and Suspected Uptake of Foreign DNA by Natural Transformation.</title>
        <authorList>
            <person name="Maslanova I."/>
            <person name="Wertheimer Z."/>
            <person name="Sedlacek I."/>
            <person name="Svec P."/>
            <person name="Indrakova A."/>
            <person name="Kovarovic V."/>
            <person name="Schumann P."/>
            <person name="Sproer C."/>
            <person name="Kralova S."/>
            <person name="Sedo O."/>
            <person name="Kristofova L."/>
            <person name="Vrbovska V."/>
            <person name="Fuzik T."/>
            <person name="Petras P."/>
            <person name="Zdrahal Z."/>
            <person name="Ruzickova V."/>
            <person name="Doskar J."/>
            <person name="Pantucek R."/>
        </authorList>
    </citation>
    <scope>NUCLEOTIDE SEQUENCE [LARGE SCALE GENOMIC DNA]</scope>
    <source>
        <strain evidence="2 3">01/688</strain>
    </source>
</reference>
<evidence type="ECO:0000313" key="3">
    <source>
        <dbReference type="Proteomes" id="UP000249808"/>
    </source>
</evidence>
<dbReference type="EMBL" id="PZJH01000004">
    <property type="protein sequence ID" value="RAK44361.1"/>
    <property type="molecule type" value="Genomic_DNA"/>
</dbReference>
<accession>A0A327ZPX1</accession>
<evidence type="ECO:0008006" key="4">
    <source>
        <dbReference type="Google" id="ProtNLM"/>
    </source>
</evidence>
<sequence>MGTKARWISSVIIVLTIVGLIVLWELNKPDKPDVWGYFGSTPESVKGKSFNSIDEAVEAFANAYAKEAMVNQYDKYYNVTDKFNKQHQIPGVITFKMAVDNEKNEILHAAPFYINEKDNKYSVIAEGISGSSERIKESPKYVFFTQPIDNHVYDFIISKEKKYLPKTDTTLDLKEHKLFIGIDRNDRYEEIEE</sequence>
<evidence type="ECO:0000256" key="1">
    <source>
        <dbReference type="SAM" id="Phobius"/>
    </source>
</evidence>
<keyword evidence="3" id="KW-1185">Reference proteome</keyword>
<keyword evidence="1" id="KW-0472">Membrane</keyword>
<feature type="transmembrane region" description="Helical" evidence="1">
    <location>
        <begin position="7"/>
        <end position="24"/>
    </location>
</feature>
<dbReference type="RefSeq" id="WP_111716401.1">
    <property type="nucleotide sequence ID" value="NZ_JBHSSR010000002.1"/>
</dbReference>
<dbReference type="Proteomes" id="UP000249808">
    <property type="component" value="Unassembled WGS sequence"/>
</dbReference>
<keyword evidence="1" id="KW-0812">Transmembrane</keyword>